<dbReference type="InterPro" id="IPR041895">
    <property type="entry name" value="ArdA_dom1"/>
</dbReference>
<organism evidence="1 2">
    <name type="scientific">Gordonia spumicola</name>
    <dbReference type="NCBI Taxonomy" id="589161"/>
    <lineage>
        <taxon>Bacteria</taxon>
        <taxon>Bacillati</taxon>
        <taxon>Actinomycetota</taxon>
        <taxon>Actinomycetes</taxon>
        <taxon>Mycobacteriales</taxon>
        <taxon>Gordoniaceae</taxon>
        <taxon>Gordonia</taxon>
    </lineage>
</organism>
<accession>A0A7I9V4L4</accession>
<evidence type="ECO:0000313" key="2">
    <source>
        <dbReference type="Proteomes" id="UP000444960"/>
    </source>
</evidence>
<gene>
    <name evidence="1" type="ORF">nbrc107696_08210</name>
</gene>
<dbReference type="Pfam" id="PF07275">
    <property type="entry name" value="ArdA"/>
    <property type="match status" value="1"/>
</dbReference>
<reference evidence="2" key="1">
    <citation type="submission" date="2019-06" db="EMBL/GenBank/DDBJ databases">
        <title>Gordonia isolated from sludge of a wastewater treatment plant.</title>
        <authorList>
            <person name="Tamura T."/>
            <person name="Aoyama K."/>
            <person name="Kang Y."/>
            <person name="Saito S."/>
            <person name="Akiyama N."/>
            <person name="Yazawa K."/>
            <person name="Gonoi T."/>
            <person name="Mikami Y."/>
        </authorList>
    </citation>
    <scope>NUCLEOTIDE SEQUENCE [LARGE SCALE GENOMIC DNA]</scope>
    <source>
        <strain evidence="2">NBRC 107696</strain>
    </source>
</reference>
<dbReference type="RefSeq" id="WP_161894275.1">
    <property type="nucleotide sequence ID" value="NZ_BJOV01000002.1"/>
</dbReference>
<name>A0A7I9V4L4_9ACTN</name>
<protein>
    <recommendedName>
        <fullName evidence="3">Antirestriction protein</fullName>
    </recommendedName>
</protein>
<dbReference type="InterPro" id="IPR041893">
    <property type="entry name" value="ArdA_dom3"/>
</dbReference>
<keyword evidence="2" id="KW-1185">Reference proteome</keyword>
<dbReference type="OrthoDB" id="944647at2"/>
<dbReference type="AlphaFoldDB" id="A0A7I9V4L4"/>
<dbReference type="Proteomes" id="UP000444960">
    <property type="component" value="Unassembled WGS sequence"/>
</dbReference>
<proteinExistence type="predicted"/>
<sequence length="187" mass="20851">MVLTPSVPVTMPDAPRAWFGCLHCYNSGRLVGHWFDATDAADVDLAAVHTGSGVAWGRAGCEEILALDLDGEWPIRAEIDTVTAAKWAEVHDEVTPTLWPAFCTLARSEHITDPEDVDVRAFIDRYRGEWESWRDYVENLVDDLSLFDALPEDLRSYVDLDKYGRDLAHGYTVEPTGDGGVYAFEDS</sequence>
<evidence type="ECO:0008006" key="3">
    <source>
        <dbReference type="Google" id="ProtNLM"/>
    </source>
</evidence>
<dbReference type="InterPro" id="IPR009899">
    <property type="entry name" value="ArdA"/>
</dbReference>
<dbReference type="Gene3D" id="1.10.10.1190">
    <property type="entry name" value="Antirestriction protein ArdA, domain 3"/>
    <property type="match status" value="1"/>
</dbReference>
<comment type="caution">
    <text evidence="1">The sequence shown here is derived from an EMBL/GenBank/DDBJ whole genome shotgun (WGS) entry which is preliminary data.</text>
</comment>
<evidence type="ECO:0000313" key="1">
    <source>
        <dbReference type="EMBL" id="GEE00375.1"/>
    </source>
</evidence>
<dbReference type="Gene3D" id="3.10.20.480">
    <property type="entry name" value="Antirestriction protein ArdA, domain 1"/>
    <property type="match status" value="1"/>
</dbReference>
<dbReference type="EMBL" id="BJOV01000002">
    <property type="protein sequence ID" value="GEE00375.1"/>
    <property type="molecule type" value="Genomic_DNA"/>
</dbReference>